<organism evidence="1 2">
    <name type="scientific">Brevibacterium luteolum</name>
    <dbReference type="NCBI Taxonomy" id="199591"/>
    <lineage>
        <taxon>Bacteria</taxon>
        <taxon>Bacillati</taxon>
        <taxon>Actinomycetota</taxon>
        <taxon>Actinomycetes</taxon>
        <taxon>Micrococcales</taxon>
        <taxon>Brevibacteriaceae</taxon>
        <taxon>Brevibacterium</taxon>
    </lineage>
</organism>
<dbReference type="InterPro" id="IPR046561">
    <property type="entry name" value="DUF6716"/>
</dbReference>
<dbReference type="OrthoDB" id="8441777at2"/>
<reference evidence="1 2" key="1">
    <citation type="submission" date="2017-09" db="EMBL/GenBank/DDBJ databases">
        <title>Bacterial strain isolated from the female urinary microbiota.</title>
        <authorList>
            <person name="Thomas-White K."/>
            <person name="Kumar N."/>
            <person name="Forster S."/>
            <person name="Putonti C."/>
            <person name="Lawley T."/>
            <person name="Wolfe A.J."/>
        </authorList>
    </citation>
    <scope>NUCLEOTIDE SEQUENCE [LARGE SCALE GENOMIC DNA]</scope>
    <source>
        <strain evidence="1 2">UMB0680</strain>
    </source>
</reference>
<name>A0A2N6PI30_9MICO</name>
<comment type="caution">
    <text evidence="1">The sequence shown here is derived from an EMBL/GenBank/DDBJ whole genome shotgun (WGS) entry which is preliminary data.</text>
</comment>
<keyword evidence="2" id="KW-1185">Reference proteome</keyword>
<dbReference type="Pfam" id="PF20471">
    <property type="entry name" value="DUF6716"/>
    <property type="match status" value="1"/>
</dbReference>
<sequence>MRQQLNAAAAAPDTDGSEYRIVAIADSESYLKWAARVLDSLGPDIDAQLWIIDTPIRPTAGQISHALAGSSWAGTQVPVVERAELHDRLTAAGADVVLAAATGPVVQQIAATAHRLTRRPGLATGLPGIGLPARQKGVRYRRDCDLFLAHSHHEREAYRAAATRAGVPLEITVARLPLLTSTDVPEPAFDMQADGTAPVPTRIVFAPQAKVPTERQERIAILRALAAFARRHPDSETIVKVRSLPGEQETHHEEHSYLSLIQELTSSGELAAGELSIAVGPMDEFLTAGSALVTVSSTAALESIDRGLQTLIISDFGVSEALLNAVFDGSGILGSLQDLSAGRIGFPNETWLQENYFHPPSAEVSRAFRILAARSQQYQLRSQPWIKHINSWRAVRAELRTAAPQPVVDGYRFAVKQVRRLSRRLR</sequence>
<evidence type="ECO:0008006" key="3">
    <source>
        <dbReference type="Google" id="ProtNLM"/>
    </source>
</evidence>
<dbReference type="AlphaFoldDB" id="A0A2N6PI30"/>
<protein>
    <recommendedName>
        <fullName evidence="3">Glycosyltransferase</fullName>
    </recommendedName>
</protein>
<evidence type="ECO:0000313" key="2">
    <source>
        <dbReference type="Proteomes" id="UP000235703"/>
    </source>
</evidence>
<gene>
    <name evidence="1" type="ORF">CJ198_06735</name>
</gene>
<dbReference type="EMBL" id="PNFZ01000003">
    <property type="protein sequence ID" value="PMB98345.1"/>
    <property type="molecule type" value="Genomic_DNA"/>
</dbReference>
<proteinExistence type="predicted"/>
<evidence type="ECO:0000313" key="1">
    <source>
        <dbReference type="EMBL" id="PMB98345.1"/>
    </source>
</evidence>
<accession>A0A2N6PI30</accession>
<dbReference type="Proteomes" id="UP000235703">
    <property type="component" value="Unassembled WGS sequence"/>
</dbReference>